<dbReference type="AlphaFoldDB" id="A0A848GBP1"/>
<feature type="region of interest" description="Disordered" evidence="1">
    <location>
        <begin position="194"/>
        <end position="227"/>
    </location>
</feature>
<protein>
    <submittedName>
        <fullName evidence="2">DUF2894 domain-containing protein</fullName>
    </submittedName>
</protein>
<comment type="caution">
    <text evidence="2">The sequence shown here is derived from an EMBL/GenBank/DDBJ whole genome shotgun (WGS) entry which is preliminary data.</text>
</comment>
<dbReference type="Pfam" id="PF11445">
    <property type="entry name" value="DUF2894"/>
    <property type="match status" value="1"/>
</dbReference>
<evidence type="ECO:0000313" key="2">
    <source>
        <dbReference type="EMBL" id="NML28552.1"/>
    </source>
</evidence>
<organism evidence="2 3">
    <name type="scientific">Zoogloea dura</name>
    <dbReference type="NCBI Taxonomy" id="2728840"/>
    <lineage>
        <taxon>Bacteria</taxon>
        <taxon>Pseudomonadati</taxon>
        <taxon>Pseudomonadota</taxon>
        <taxon>Betaproteobacteria</taxon>
        <taxon>Rhodocyclales</taxon>
        <taxon>Zoogloeaceae</taxon>
        <taxon>Zoogloea</taxon>
    </lineage>
</organism>
<evidence type="ECO:0000313" key="3">
    <source>
        <dbReference type="Proteomes" id="UP000580043"/>
    </source>
</evidence>
<dbReference type="Proteomes" id="UP000580043">
    <property type="component" value="Unassembled WGS sequence"/>
</dbReference>
<accession>A0A848GBP1</accession>
<reference evidence="2 3" key="1">
    <citation type="submission" date="2020-04" db="EMBL/GenBank/DDBJ databases">
        <title>Zoogloea sp. G-4-1-14 isolated from soil.</title>
        <authorList>
            <person name="Dahal R.H."/>
        </authorList>
    </citation>
    <scope>NUCLEOTIDE SEQUENCE [LARGE SCALE GENOMIC DNA]</scope>
    <source>
        <strain evidence="2 3">G-4-1-14</strain>
    </source>
</reference>
<proteinExistence type="predicted"/>
<dbReference type="EMBL" id="JABBGA010000029">
    <property type="protein sequence ID" value="NML28552.1"/>
    <property type="molecule type" value="Genomic_DNA"/>
</dbReference>
<evidence type="ECO:0000256" key="1">
    <source>
        <dbReference type="SAM" id="MobiDB-lite"/>
    </source>
</evidence>
<dbReference type="RefSeq" id="WP_169148079.1">
    <property type="nucleotide sequence ID" value="NZ_JABBGA010000029.1"/>
</dbReference>
<name>A0A848GBP1_9RHOO</name>
<gene>
    <name evidence="2" type="ORF">HHL15_22580</name>
</gene>
<sequence>MSEIRSASGVAPDPGARLQALRARGADAFDRVRFRHMEALVARAAARDGLAGQLLAGKLQALLADYEQRLQHARPQSGQAVAPARRPLAELLAHIGHRTGAGTGSGSPDATERVTEAAGELKSVAYFRDTWLNISVNQQVTQALAQAPDNAGPLNSHILVLQSLELMREIAPEYLKRFMAHSEALLWLEQAESAGQKSVQKAVQKPAPRADKGTKRKAARGGTGGQA</sequence>
<keyword evidence="3" id="KW-1185">Reference proteome</keyword>
<dbReference type="InterPro" id="IPR021549">
    <property type="entry name" value="DUF2894"/>
</dbReference>